<dbReference type="NCBIfam" id="NF001095">
    <property type="entry name" value="PRK00124.1"/>
    <property type="match status" value="1"/>
</dbReference>
<dbReference type="CDD" id="cd18720">
    <property type="entry name" value="PIN_YqxD-like"/>
    <property type="match status" value="1"/>
</dbReference>
<proteinExistence type="inferred from homology"/>
<dbReference type="KEGG" id="fpp:FPB0191_00756"/>
<dbReference type="HOGENOM" id="CLU_106619_2_1_6"/>
<evidence type="ECO:0000256" key="1">
    <source>
        <dbReference type="ARBA" id="ARBA00008522"/>
    </source>
</evidence>
<name>A0A0A7RZ33_FRIPE</name>
<comment type="similarity">
    <text evidence="1 2">Belongs to the UPF0178 family.</text>
</comment>
<evidence type="ECO:0000256" key="2">
    <source>
        <dbReference type="HAMAP-Rule" id="MF_00489"/>
    </source>
</evidence>
<keyword evidence="4" id="KW-1185">Reference proteome</keyword>
<organism evidence="3 4">
    <name type="scientific">Frischella perrara</name>
    <dbReference type="NCBI Taxonomy" id="1267021"/>
    <lineage>
        <taxon>Bacteria</taxon>
        <taxon>Pseudomonadati</taxon>
        <taxon>Pseudomonadota</taxon>
        <taxon>Gammaproteobacteria</taxon>
        <taxon>Orbales</taxon>
        <taxon>Orbaceae</taxon>
        <taxon>Frischella</taxon>
    </lineage>
</organism>
<accession>A0A0A7RZ33</accession>
<dbReference type="HAMAP" id="MF_00489">
    <property type="entry name" value="UPF0178"/>
    <property type="match status" value="1"/>
</dbReference>
<dbReference type="InterPro" id="IPR003791">
    <property type="entry name" value="UPF0178"/>
</dbReference>
<dbReference type="OrthoDB" id="9798918at2"/>
<dbReference type="Pfam" id="PF02639">
    <property type="entry name" value="DUF188"/>
    <property type="match status" value="1"/>
</dbReference>
<protein>
    <recommendedName>
        <fullName evidence="2">UPF0178 protein FPB0191_00756</fullName>
    </recommendedName>
</protein>
<sequence>MQIWIDADACPNPIKEIIYRIANREQINAIFVANQWLKLPKSSFIKMQLVAKGYDIADLAIINQVQPNDLVITADIPLAAELLNKGANVINFRGQRYTLETIKETLIMRDFMETMRASGFQTGGQSPFSNKDRQNFVNQIDKLISQRNKE</sequence>
<dbReference type="Proteomes" id="UP000030901">
    <property type="component" value="Chromosome"/>
</dbReference>
<evidence type="ECO:0000313" key="3">
    <source>
        <dbReference type="EMBL" id="AJA44585.1"/>
    </source>
</evidence>
<gene>
    <name evidence="3" type="ORF">FPB0191_00756</name>
</gene>
<dbReference type="EMBL" id="CP009056">
    <property type="protein sequence ID" value="AJA44585.1"/>
    <property type="molecule type" value="Genomic_DNA"/>
</dbReference>
<reference evidence="3 4" key="1">
    <citation type="journal article" date="2014" name="Appl. Environ. Microbiol.">
        <title>Gut symbionts from distinct hosts exhibit genotoxic activity via divergent colibactin biosynthetic pathways.</title>
        <authorList>
            <person name="Engel P."/>
            <person name="Vizcaino M.I."/>
            <person name="Crawford J.M."/>
        </authorList>
    </citation>
    <scope>NUCLEOTIDE SEQUENCE [LARGE SCALE GENOMIC DNA]</scope>
    <source>
        <strain evidence="3 4">PEB0191</strain>
    </source>
</reference>
<dbReference type="RefSeq" id="WP_039104132.1">
    <property type="nucleotide sequence ID" value="NZ_CP009056.1"/>
</dbReference>
<dbReference type="PANTHER" id="PTHR35146:SF1">
    <property type="entry name" value="UPF0178 PROTEIN YAII"/>
    <property type="match status" value="1"/>
</dbReference>
<evidence type="ECO:0000313" key="4">
    <source>
        <dbReference type="Proteomes" id="UP000030901"/>
    </source>
</evidence>
<dbReference type="AlphaFoldDB" id="A0A0A7RZ33"/>
<dbReference type="STRING" id="1267021.FPB0191_00756"/>
<dbReference type="PANTHER" id="PTHR35146">
    <property type="entry name" value="UPF0178 PROTEIN YAII"/>
    <property type="match status" value="1"/>
</dbReference>